<evidence type="ECO:0000313" key="11">
    <source>
        <dbReference type="Proteomes" id="UP000631670"/>
    </source>
</evidence>
<dbReference type="RefSeq" id="WP_249027184.1">
    <property type="nucleotide sequence ID" value="NZ_JADBEG010000001.1"/>
</dbReference>
<keyword evidence="3" id="KW-0805">Transcription regulation</keyword>
<keyword evidence="2" id="KW-0902">Two-component regulatory system</keyword>
<sequence>MTEPIDAAAWVDAALRAAEAGNTGEALRLAERGARSCLELAERLGGAAQVEPVVLASLGIALRLEYAYGGKLANLEDAVEALRAGASVVTDGPSRTALLSELGGALLMWSRRHDDPATLAEAAATLRRALAGSPPDSPQRPQLLSGLASALTATYERSGAEADLEEALMVLREAIDAAPAEAPNAEALANLGALQLTWAGYRDDAAGADEAIDVLNQAVDRMPGDRPQRAQVLANLSAAHRLRYDRGGDRRDLDQAVSFARDALAGTPPDAPEYAAVAAGLAFLRTRYAVSGETPAERPTPAEPPVDVLVATADDDLAVAITGTLSRSGLTVRRADSGEDVCESLGAARIVVLDHDYLTPVEAGTLRQRRIGTAVLLLVQNTLDDRVAAVTGGADDYLVKPFAAEELRARVLAVGRRGAPPPAAGGAHVLRFGDVEVDLDRHEARVAGNVVALSRKEFAILALLARKPGQTLSRGEILAEVWGIGDAAASRSLDVHIATARTKLGRPQLIRTVRGVGYRLDAGAPPTS</sequence>
<evidence type="ECO:0000256" key="7">
    <source>
        <dbReference type="PROSITE-ProRule" id="PRU01091"/>
    </source>
</evidence>
<dbReference type="Pfam" id="PF00486">
    <property type="entry name" value="Trans_reg_C"/>
    <property type="match status" value="1"/>
</dbReference>
<proteinExistence type="predicted"/>
<dbReference type="InterPro" id="IPR001867">
    <property type="entry name" value="OmpR/PhoB-type_DNA-bd"/>
</dbReference>
<dbReference type="SUPFAM" id="SSF46894">
    <property type="entry name" value="C-terminal effector domain of the bipartite response regulators"/>
    <property type="match status" value="1"/>
</dbReference>
<dbReference type="Gene3D" id="1.25.40.10">
    <property type="entry name" value="Tetratricopeptide repeat domain"/>
    <property type="match status" value="1"/>
</dbReference>
<keyword evidence="5" id="KW-0804">Transcription</keyword>
<dbReference type="Gene3D" id="1.10.10.10">
    <property type="entry name" value="Winged helix-like DNA-binding domain superfamily/Winged helix DNA-binding domain"/>
    <property type="match status" value="1"/>
</dbReference>
<evidence type="ECO:0000256" key="5">
    <source>
        <dbReference type="ARBA" id="ARBA00023163"/>
    </source>
</evidence>
<gene>
    <name evidence="10" type="ORF">H4696_000360</name>
</gene>
<dbReference type="InterPro" id="IPR011990">
    <property type="entry name" value="TPR-like_helical_dom_sf"/>
</dbReference>
<name>A0ABR9HQS1_9PSEU</name>
<evidence type="ECO:0000313" key="10">
    <source>
        <dbReference type="EMBL" id="MBE1493260.1"/>
    </source>
</evidence>
<feature type="modified residue" description="4-aspartylphosphate" evidence="6">
    <location>
        <position position="354"/>
    </location>
</feature>
<dbReference type="PANTHER" id="PTHR48111:SF1">
    <property type="entry name" value="TWO-COMPONENT RESPONSE REGULATOR ORR33"/>
    <property type="match status" value="1"/>
</dbReference>
<keyword evidence="1 6" id="KW-0597">Phosphoprotein</keyword>
<dbReference type="SUPFAM" id="SSF52172">
    <property type="entry name" value="CheY-like"/>
    <property type="match status" value="1"/>
</dbReference>
<feature type="domain" description="OmpR/PhoB-type" evidence="9">
    <location>
        <begin position="427"/>
        <end position="522"/>
    </location>
</feature>
<reference evidence="10 11" key="1">
    <citation type="submission" date="2020-10" db="EMBL/GenBank/DDBJ databases">
        <title>Sequencing the genomes of 1000 actinobacteria strains.</title>
        <authorList>
            <person name="Klenk H.-P."/>
        </authorList>
    </citation>
    <scope>NUCLEOTIDE SEQUENCE [LARGE SCALE GENOMIC DNA]</scope>
    <source>
        <strain evidence="10 11">DSM 44653</strain>
    </source>
</reference>
<evidence type="ECO:0000256" key="6">
    <source>
        <dbReference type="PROSITE-ProRule" id="PRU00169"/>
    </source>
</evidence>
<dbReference type="InterPro" id="IPR011006">
    <property type="entry name" value="CheY-like_superfamily"/>
</dbReference>
<dbReference type="SMART" id="SM00448">
    <property type="entry name" value="REC"/>
    <property type="match status" value="1"/>
</dbReference>
<dbReference type="PANTHER" id="PTHR48111">
    <property type="entry name" value="REGULATOR OF RPOS"/>
    <property type="match status" value="1"/>
</dbReference>
<dbReference type="PROSITE" id="PS50110">
    <property type="entry name" value="RESPONSE_REGULATORY"/>
    <property type="match status" value="1"/>
</dbReference>
<evidence type="ECO:0000256" key="3">
    <source>
        <dbReference type="ARBA" id="ARBA00023015"/>
    </source>
</evidence>
<dbReference type="Proteomes" id="UP000631670">
    <property type="component" value="Unassembled WGS sequence"/>
</dbReference>
<comment type="caution">
    <text evidence="10">The sequence shown here is derived from an EMBL/GenBank/DDBJ whole genome shotgun (WGS) entry which is preliminary data.</text>
</comment>
<accession>A0ABR9HQS1</accession>
<dbReference type="InterPro" id="IPR016032">
    <property type="entry name" value="Sig_transdc_resp-reg_C-effctor"/>
</dbReference>
<protein>
    <submittedName>
        <fullName evidence="10">DNA-binding response OmpR family regulator</fullName>
    </submittedName>
</protein>
<evidence type="ECO:0000259" key="9">
    <source>
        <dbReference type="PROSITE" id="PS51755"/>
    </source>
</evidence>
<dbReference type="GO" id="GO:0003677">
    <property type="term" value="F:DNA binding"/>
    <property type="evidence" value="ECO:0007669"/>
    <property type="project" value="UniProtKB-KW"/>
</dbReference>
<keyword evidence="4 7" id="KW-0238">DNA-binding</keyword>
<dbReference type="EMBL" id="JADBEG010000001">
    <property type="protein sequence ID" value="MBE1493260.1"/>
    <property type="molecule type" value="Genomic_DNA"/>
</dbReference>
<evidence type="ECO:0000256" key="2">
    <source>
        <dbReference type="ARBA" id="ARBA00023012"/>
    </source>
</evidence>
<dbReference type="PROSITE" id="PS51755">
    <property type="entry name" value="OMPR_PHOB"/>
    <property type="match status" value="1"/>
</dbReference>
<dbReference type="Gene3D" id="3.40.50.2300">
    <property type="match status" value="1"/>
</dbReference>
<keyword evidence="11" id="KW-1185">Reference proteome</keyword>
<dbReference type="CDD" id="cd00383">
    <property type="entry name" value="trans_reg_C"/>
    <property type="match status" value="1"/>
</dbReference>
<dbReference type="InterPro" id="IPR001789">
    <property type="entry name" value="Sig_transdc_resp-reg_receiver"/>
</dbReference>
<feature type="DNA-binding region" description="OmpR/PhoB-type" evidence="7">
    <location>
        <begin position="427"/>
        <end position="522"/>
    </location>
</feature>
<dbReference type="InterPro" id="IPR039420">
    <property type="entry name" value="WalR-like"/>
</dbReference>
<evidence type="ECO:0000256" key="1">
    <source>
        <dbReference type="ARBA" id="ARBA00022553"/>
    </source>
</evidence>
<evidence type="ECO:0000256" key="4">
    <source>
        <dbReference type="ARBA" id="ARBA00023125"/>
    </source>
</evidence>
<organism evidence="10 11">
    <name type="scientific">Amycolatopsis lexingtonensis</name>
    <dbReference type="NCBI Taxonomy" id="218822"/>
    <lineage>
        <taxon>Bacteria</taxon>
        <taxon>Bacillati</taxon>
        <taxon>Actinomycetota</taxon>
        <taxon>Actinomycetes</taxon>
        <taxon>Pseudonocardiales</taxon>
        <taxon>Pseudonocardiaceae</taxon>
        <taxon>Amycolatopsis</taxon>
    </lineage>
</organism>
<feature type="domain" description="Response regulatory" evidence="8">
    <location>
        <begin position="307"/>
        <end position="415"/>
    </location>
</feature>
<dbReference type="InterPro" id="IPR036388">
    <property type="entry name" value="WH-like_DNA-bd_sf"/>
</dbReference>
<evidence type="ECO:0000259" key="8">
    <source>
        <dbReference type="PROSITE" id="PS50110"/>
    </source>
</evidence>
<dbReference type="SMART" id="SM00862">
    <property type="entry name" value="Trans_reg_C"/>
    <property type="match status" value="1"/>
</dbReference>